<sequence length="78" mass="9048">MSAAAGIGRIPKPKLRRLLIDSIKFHIPIAVSCAVATQIAFKVFYHDARRDRMVEFYRNYDAEKESERLERIGFFDSD</sequence>
<dbReference type="Proteomes" id="UP000616769">
    <property type="component" value="Unassembled WGS sequence"/>
</dbReference>
<name>A0A131ZXH1_SARSC</name>
<dbReference type="InterPro" id="IPR051389">
    <property type="entry name" value="Cytochrome_c_oxidase_VIc"/>
</dbReference>
<dbReference type="InterPro" id="IPR037169">
    <property type="entry name" value="Cytochrome_c_oxidase_VIc_sf"/>
</dbReference>
<dbReference type="VEuPathDB" id="VectorBase:SSCA008554"/>
<reference evidence="10 13" key="1">
    <citation type="journal article" date="2015" name="Parasit. Vectors">
        <title>Draft genome of the scabies mite.</title>
        <authorList>
            <person name="Rider S.D.Jr."/>
            <person name="Morgan M.S."/>
            <person name="Arlian L.G."/>
        </authorList>
    </citation>
    <scope>NUCLEOTIDE SEQUENCE [LARGE SCALE GENOMIC DNA]</scope>
    <source>
        <strain evidence="10">Arlian Lab</strain>
    </source>
</reference>
<dbReference type="EMBL" id="WVUK01000044">
    <property type="protein sequence ID" value="KAF7495849.1"/>
    <property type="molecule type" value="Genomic_DNA"/>
</dbReference>
<protein>
    <submittedName>
        <fullName evidence="10">Cytochrome C oxidase subunit VIc-like protein</fullName>
    </submittedName>
    <submittedName>
        <fullName evidence="9">Cytochrome c oxidase subunit 6C</fullName>
    </submittedName>
</protein>
<keyword evidence="6" id="KW-1133">Transmembrane helix</keyword>
<proteinExistence type="inferred from homology"/>
<organism evidence="10 13">
    <name type="scientific">Sarcoptes scabiei</name>
    <name type="common">Itch mite</name>
    <name type="synonym">Acarus scabiei</name>
    <dbReference type="NCBI Taxonomy" id="52283"/>
    <lineage>
        <taxon>Eukaryota</taxon>
        <taxon>Metazoa</taxon>
        <taxon>Ecdysozoa</taxon>
        <taxon>Arthropoda</taxon>
        <taxon>Chelicerata</taxon>
        <taxon>Arachnida</taxon>
        <taxon>Acari</taxon>
        <taxon>Acariformes</taxon>
        <taxon>Sarcoptiformes</taxon>
        <taxon>Astigmata</taxon>
        <taxon>Psoroptidia</taxon>
        <taxon>Sarcoptoidea</taxon>
        <taxon>Sarcoptidae</taxon>
        <taxon>Sarcoptinae</taxon>
        <taxon>Sarcoptes</taxon>
    </lineage>
</organism>
<dbReference type="EMBL" id="JXLN01002982">
    <property type="protein sequence ID" value="KPM02810.1"/>
    <property type="molecule type" value="Genomic_DNA"/>
</dbReference>
<dbReference type="Gene3D" id="4.10.93.10">
    <property type="entry name" value="Mitochondrial cytochrome c oxidase subunit VIc/VIIs"/>
    <property type="match status" value="1"/>
</dbReference>
<dbReference type="SUPFAM" id="SSF81415">
    <property type="entry name" value="Mitochondrial cytochrome c oxidase subunit VIc"/>
    <property type="match status" value="1"/>
</dbReference>
<dbReference type="PANTHER" id="PTHR48416">
    <property type="entry name" value="CYTOCHROME C OXIDASE SUBUNIT 6C"/>
    <property type="match status" value="1"/>
</dbReference>
<evidence type="ECO:0000256" key="3">
    <source>
        <dbReference type="ARBA" id="ARBA00007204"/>
    </source>
</evidence>
<reference evidence="11" key="4">
    <citation type="submission" date="2022-06" db="UniProtKB">
        <authorList>
            <consortium name="EnsemblMetazoa"/>
        </authorList>
    </citation>
    <scope>IDENTIFICATION</scope>
</reference>
<comment type="pathway">
    <text evidence="2">Energy metabolism; oxidative phosphorylation.</text>
</comment>
<accession>A0A131ZXH1</accession>
<dbReference type="InterPro" id="IPR034884">
    <property type="entry name" value="Cytochrome_c_oxidase_VIc/VIIs"/>
</dbReference>
<keyword evidence="8" id="KW-0472">Membrane</keyword>
<evidence type="ECO:0000313" key="10">
    <source>
        <dbReference type="EMBL" id="KPM02810.1"/>
    </source>
</evidence>
<evidence type="ECO:0000313" key="11">
    <source>
        <dbReference type="EnsemblMetazoa" id="KAF7495849.1"/>
    </source>
</evidence>
<evidence type="ECO:0000256" key="7">
    <source>
        <dbReference type="ARBA" id="ARBA00023128"/>
    </source>
</evidence>
<reference evidence="12" key="2">
    <citation type="journal article" date="2020" name="PLoS Negl. Trop. Dis.">
        <title>High-quality nuclear genome for Sarcoptes scabiei-A critical resource for a neglected parasite.</title>
        <authorList>
            <person name="Korhonen P.K."/>
            <person name="Gasser R.B."/>
            <person name="Ma G."/>
            <person name="Wang T."/>
            <person name="Stroehlein A.J."/>
            <person name="Young N.D."/>
            <person name="Ang C.S."/>
            <person name="Fernando D.D."/>
            <person name="Lu H.C."/>
            <person name="Taylor S."/>
            <person name="Reynolds S.L."/>
            <person name="Mofiz E."/>
            <person name="Najaraj S.H."/>
            <person name="Gowda H."/>
            <person name="Madugundu A."/>
            <person name="Renuse S."/>
            <person name="Holt D."/>
            <person name="Pandey A."/>
            <person name="Papenfuss A.T."/>
            <person name="Fischer K."/>
        </authorList>
    </citation>
    <scope>NUCLEOTIDE SEQUENCE [LARGE SCALE GENOMIC DNA]</scope>
</reference>
<evidence type="ECO:0000256" key="8">
    <source>
        <dbReference type="ARBA" id="ARBA00023136"/>
    </source>
</evidence>
<gene>
    <name evidence="10" type="ORF">QR98_0012320</name>
    <name evidence="9" type="ORF">SSS_3373</name>
</gene>
<dbReference type="OrthoDB" id="10051322at2759"/>
<dbReference type="Proteomes" id="UP000070412">
    <property type="component" value="Unassembled WGS sequence"/>
</dbReference>
<dbReference type="OMA" id="LMMTISI"/>
<evidence type="ECO:0000256" key="2">
    <source>
        <dbReference type="ARBA" id="ARBA00004673"/>
    </source>
</evidence>
<comment type="subcellular location">
    <subcellularLocation>
        <location evidence="1">Mitochondrion inner membrane</location>
        <topology evidence="1">Single-pass membrane protein</topology>
    </subcellularLocation>
</comment>
<dbReference type="AlphaFoldDB" id="A0A131ZXH1"/>
<dbReference type="EnsemblMetazoa" id="SSS_3373s_mrna">
    <property type="protein sequence ID" value="KAF7495849.1"/>
    <property type="gene ID" value="SSS_3373"/>
</dbReference>
<keyword evidence="4" id="KW-0812">Transmembrane</keyword>
<evidence type="ECO:0000313" key="9">
    <source>
        <dbReference type="EMBL" id="KAF7495849.1"/>
    </source>
</evidence>
<dbReference type="Pfam" id="PF02937">
    <property type="entry name" value="COX6C"/>
    <property type="match status" value="1"/>
</dbReference>
<evidence type="ECO:0000313" key="13">
    <source>
        <dbReference type="Proteomes" id="UP000616769"/>
    </source>
</evidence>
<evidence type="ECO:0000256" key="1">
    <source>
        <dbReference type="ARBA" id="ARBA00004434"/>
    </source>
</evidence>
<reference evidence="9" key="3">
    <citation type="submission" date="2020-01" db="EMBL/GenBank/DDBJ databases">
        <authorList>
            <person name="Korhonen P.K.K."/>
            <person name="Guangxu M.G."/>
            <person name="Wang T.W."/>
            <person name="Stroehlein A.J.S."/>
            <person name="Young N.D."/>
            <person name="Ang C.-S.A."/>
            <person name="Fernando D.W.F."/>
            <person name="Lu H.L."/>
            <person name="Taylor S.T."/>
            <person name="Ehtesham M.E.M."/>
            <person name="Najaraj S.H.N."/>
            <person name="Harsha G.H.G."/>
            <person name="Madugundu A.M."/>
            <person name="Renuse S.R."/>
            <person name="Holt D.H."/>
            <person name="Pandey A.P."/>
            <person name="Papenfuss A.P."/>
            <person name="Gasser R.B.G."/>
            <person name="Fischer K.F."/>
        </authorList>
    </citation>
    <scope>NUCLEOTIDE SEQUENCE</scope>
    <source>
        <strain evidence="9">SSS_KF_BRIS2020</strain>
    </source>
</reference>
<evidence type="ECO:0000256" key="6">
    <source>
        <dbReference type="ARBA" id="ARBA00022989"/>
    </source>
</evidence>
<evidence type="ECO:0000256" key="4">
    <source>
        <dbReference type="ARBA" id="ARBA00022692"/>
    </source>
</evidence>
<dbReference type="PANTHER" id="PTHR48416:SF1">
    <property type="entry name" value="CYTOCHROME C OXIDASE SUBUNIT 6C"/>
    <property type="match status" value="1"/>
</dbReference>
<keyword evidence="12" id="KW-1185">Reference proteome</keyword>
<keyword evidence="5" id="KW-0999">Mitochondrion inner membrane</keyword>
<keyword evidence="7" id="KW-0496">Mitochondrion</keyword>
<comment type="similarity">
    <text evidence="3">Belongs to the cytochrome c oxidase subunit 6c family.</text>
</comment>
<evidence type="ECO:0000313" key="12">
    <source>
        <dbReference type="Proteomes" id="UP000070412"/>
    </source>
</evidence>
<dbReference type="GO" id="GO:0005743">
    <property type="term" value="C:mitochondrial inner membrane"/>
    <property type="evidence" value="ECO:0007669"/>
    <property type="project" value="UniProtKB-SubCell"/>
</dbReference>
<evidence type="ECO:0000256" key="5">
    <source>
        <dbReference type="ARBA" id="ARBA00022792"/>
    </source>
</evidence>